<sequence>MMELDIREHLAKAKENQDFGALQSAYSLIKGIKAAGAGGPLLRIPPELYVICAENALQLGRVEMSSECLKMYFEGNPQSDQFLCRALLCQGQLKSLLASPARSVEDIKEAVMYFLKAVEMSKKEPSTHFLVFNTSVLYFQTVRVLLQPGRCLQLVPSLKQVVKSLEEVADQDYSWRAELMIQLVKCLVDSGQMEDAASSARVTENFIKSHAPHLYPRLYTLQVQHKLSKNDVLLETSRQCPTFDVIYKIQQLKNRWMELNVNILTDEISVKLKEIFSLLVDSSKVTGAPVNSSYPQSPTHIQLCDRVAFLLELALLSLQVKHQKVAADCLKQLRLAGEVARLKEIDKLDQWLQHNLRKHIKTPLLKLAQVLEDMQSMLLEVRCEVHSELAVIEEEEGDVEASLTHLQKALLLDNGTHQDRLSSAFQLLQLRRTFYQTPACPEDRAAMLMQQVRDIPPQQSTDKRSVLVSVGLLLAPDDFLTLLDADKTFPTGSLGSEQEADFAAKAKHHSICVERLDGYLDRQSKDKDDTTRVKLWATLAKTARKQEVWDVCRAACRFCLLYDDGRWKSSETNKNKCSGEKSSTQSHHDCSGNQNNGHILRILAEICFINAEATVQKLLEEGLQLNGPAVPPQERWVGVGEENPCWVVYRDWIQALSAYATSSFLRGGELGVEIGEPWLVENAAIYLWNYNSHLLAAGEYQLLLPTFQNLVEMLQRMKAIGNRTLCVMLCDAVARGLMQPLSARDCIEPTAASARSKSRAERGIEQATSTHEVHLDPAALQDARKALELCNSALCTSSCHITGDTVPVAVRKRVLTTWVQIKRLLHQQIGSELEIPKDETENEVMAMSRVLVGLEMLHSNRNPRHMEFSIPSLSALAGMASECSWSDAVVELQVWCQLAAFCHQVKDHSLVLRCTQKALQLEEAAAKSLSTMPCLLYGQMAVNEMLSSAACLRGLSLVYKSSGNLDSYREALKFFLSSVGFAEKADSRELCVTAAGHFWNACLPLTQSPQDRSWLKGHLEKILNALIHTSKTDISNKHSKKKGLLCIRESSPGTPKRGATNGKELFLRAAINSLLVFIHIDKEEFACSLWLLDKAISGMPRTKHRLPLLKHRILLRARLGESIEHDMQNAITSLMSTESQWQKIWQVSVAAAYEISSEMAKIKPISPPPSAGSKKSKDKGKDKKVKDPVPTEEKQNSAMMDQSLPTTMMEWAQYFCPEQTRQIFKTSNTPHCINKYSFKNQYQSLFYLRLLEKELRSLSLDHLTLPILHLSEIIAHDLLERRSLSDLYRLRIVSTCAELGLDAHSSYQEKLQSLSKIQELQQIRCHKDMIISQERKRLGQIYNQKAELGEQISSGRLGKDVTSQDIWLEKAEVCLSLGLYQSTRQLLAEALMVAREFGDKSAEAKSLLSLAALACEEQNYAKAVILLDKAQTLGGDHDFWYHLTLIRVTAVVGQRDQASQTKVNQIITQGCKALQLIAGLQVNRFPGLRSMITSLEKRGAVESIRAIADATTAETFSTEVVQRLMAACDTLRVSAGVFTKMNCGPQTAEAHRDCAFGLRLLGNKVTDIEEKHRYLLDGLSHMQLAVALQEHVVLRDQRLFAPQESCDPSLKSIRKLLHLRLGLTEFCLEILEEHCAEQTHQALTRSKKTSTEVALEEFTRSSPQPHSTEMEWQRTSRTSGQTILSQLAAANFQSLDNMEIRTRCLTLMGKYLRLLAVEEEPMYVRALWHKHKPEAWSDSKGVPTAEENSKKHSASSRKKSKDKAQQLLAEASKALSESISLCLQHNLPSTILAEASFNMLECHGKSDPTVTGQYLALYQSCCTVAMAAEVLSSACTDTSVSQLSALLSFHRNVLLSQEKRPSSILRGLGDSVLNLSKAFSQLTISPSHLSILSEIPPNLKILLLQHSNDGFELYGGFYETTKAPENQKGKTTQPTGPVTCSQVAKVSVCPQALVALREQTQVFGLENKRSVLKDESSQLETSEVHQKTTGDTELALHFREIVDKMEDYLNPLLLQFDFSSIRSQATFLSVSETSPSKVKEEKCSLDKDEQGEHLLFFSRLNREETHKVESDNKNETKGRKGTKGKGDQSQAIKAEEIQATDIQVPPEHGNPRRTTARTTATPPERSRSRGEPKGTHPVATVTKPRELQQRAHRPPPAAV</sequence>
<proteinExistence type="predicted"/>
<dbReference type="InterPro" id="IPR057466">
    <property type="entry name" value="CFAP46_TPR"/>
</dbReference>
<dbReference type="InterPro" id="IPR011990">
    <property type="entry name" value="TPR-like_helical_dom_sf"/>
</dbReference>
<dbReference type="SMART" id="SM00028">
    <property type="entry name" value="TPR"/>
    <property type="match status" value="5"/>
</dbReference>
<feature type="region of interest" description="Disordered" evidence="1">
    <location>
        <begin position="1735"/>
        <end position="1763"/>
    </location>
</feature>
<evidence type="ECO:0000313" key="2">
    <source>
        <dbReference type="EMBL" id="KAK5605211.1"/>
    </source>
</evidence>
<organism evidence="2 3">
    <name type="scientific">Crenichthys baileyi</name>
    <name type="common">White River springfish</name>
    <dbReference type="NCBI Taxonomy" id="28760"/>
    <lineage>
        <taxon>Eukaryota</taxon>
        <taxon>Metazoa</taxon>
        <taxon>Chordata</taxon>
        <taxon>Craniata</taxon>
        <taxon>Vertebrata</taxon>
        <taxon>Euteleostomi</taxon>
        <taxon>Actinopterygii</taxon>
        <taxon>Neopterygii</taxon>
        <taxon>Teleostei</taxon>
        <taxon>Neoteleostei</taxon>
        <taxon>Acanthomorphata</taxon>
        <taxon>Ovalentaria</taxon>
        <taxon>Atherinomorphae</taxon>
        <taxon>Cyprinodontiformes</taxon>
        <taxon>Goodeidae</taxon>
        <taxon>Crenichthys</taxon>
    </lineage>
</organism>
<gene>
    <name evidence="2" type="ORF">CRENBAI_021379</name>
</gene>
<feature type="compositionally biased region" description="Polar residues" evidence="1">
    <location>
        <begin position="580"/>
        <end position="590"/>
    </location>
</feature>
<dbReference type="PANTHER" id="PTHR15977">
    <property type="entry name" value="CILIA- AND FLAGELLA-ASSOCIATED PROTEIN 46"/>
    <property type="match status" value="1"/>
</dbReference>
<evidence type="ECO:0000313" key="3">
    <source>
        <dbReference type="Proteomes" id="UP001311232"/>
    </source>
</evidence>
<feature type="compositionally biased region" description="Basic residues" evidence="1">
    <location>
        <begin position="1751"/>
        <end position="1761"/>
    </location>
</feature>
<dbReference type="Gene3D" id="1.25.40.10">
    <property type="entry name" value="Tetratricopeptide repeat domain"/>
    <property type="match status" value="1"/>
</dbReference>
<dbReference type="InterPro" id="IPR039586">
    <property type="entry name" value="CFAP46"/>
</dbReference>
<dbReference type="GO" id="GO:0035082">
    <property type="term" value="P:axoneme assembly"/>
    <property type="evidence" value="ECO:0007669"/>
    <property type="project" value="InterPro"/>
</dbReference>
<feature type="region of interest" description="Disordered" evidence="1">
    <location>
        <begin position="570"/>
        <end position="590"/>
    </location>
</feature>
<comment type="caution">
    <text evidence="2">The sequence shown here is derived from an EMBL/GenBank/DDBJ whole genome shotgun (WGS) entry which is preliminary data.</text>
</comment>
<keyword evidence="3" id="KW-1185">Reference proteome</keyword>
<feature type="compositionally biased region" description="Basic and acidic residues" evidence="1">
    <location>
        <begin position="1179"/>
        <end position="1195"/>
    </location>
</feature>
<accession>A0AAV9R8E3</accession>
<protein>
    <recommendedName>
        <fullName evidence="4">Cilia- and flagella-associated protein 46</fullName>
    </recommendedName>
</protein>
<evidence type="ECO:0008006" key="4">
    <source>
        <dbReference type="Google" id="ProtNLM"/>
    </source>
</evidence>
<reference evidence="2 3" key="1">
    <citation type="submission" date="2021-06" db="EMBL/GenBank/DDBJ databases">
        <authorList>
            <person name="Palmer J.M."/>
        </authorList>
    </citation>
    <scope>NUCLEOTIDE SEQUENCE [LARGE SCALE GENOMIC DNA]</scope>
    <source>
        <strain evidence="2 3">MEX-2019</strain>
        <tissue evidence="2">Muscle</tissue>
    </source>
</reference>
<feature type="compositionally biased region" description="Basic and acidic residues" evidence="1">
    <location>
        <begin position="2124"/>
        <end position="2134"/>
    </location>
</feature>
<name>A0AAV9R8E3_9TELE</name>
<feature type="region of interest" description="Disordered" evidence="1">
    <location>
        <begin position="2056"/>
        <end position="2159"/>
    </location>
</feature>
<dbReference type="GO" id="GO:0060294">
    <property type="term" value="P:cilium movement involved in cell motility"/>
    <property type="evidence" value="ECO:0007669"/>
    <property type="project" value="InterPro"/>
</dbReference>
<feature type="compositionally biased region" description="Low complexity" evidence="1">
    <location>
        <begin position="2112"/>
        <end position="2123"/>
    </location>
</feature>
<dbReference type="SUPFAM" id="SSF48452">
    <property type="entry name" value="TPR-like"/>
    <property type="match status" value="1"/>
</dbReference>
<dbReference type="InterPro" id="IPR019734">
    <property type="entry name" value="TPR_rpt"/>
</dbReference>
<dbReference type="PANTHER" id="PTHR15977:SF15">
    <property type="entry name" value="CILIA- AND FLAGELLA-ASSOCIATED PROTEIN 46"/>
    <property type="match status" value="1"/>
</dbReference>
<dbReference type="Pfam" id="PF25439">
    <property type="entry name" value="TPR_CFAP46_N"/>
    <property type="match status" value="1"/>
</dbReference>
<feature type="compositionally biased region" description="Basic and acidic residues" evidence="1">
    <location>
        <begin position="570"/>
        <end position="579"/>
    </location>
</feature>
<dbReference type="EMBL" id="JAHHUM010002311">
    <property type="protein sequence ID" value="KAK5605211.1"/>
    <property type="molecule type" value="Genomic_DNA"/>
</dbReference>
<feature type="compositionally biased region" description="Basic and acidic residues" evidence="1">
    <location>
        <begin position="2060"/>
        <end position="2078"/>
    </location>
</feature>
<evidence type="ECO:0000256" key="1">
    <source>
        <dbReference type="SAM" id="MobiDB-lite"/>
    </source>
</evidence>
<dbReference type="Proteomes" id="UP001311232">
    <property type="component" value="Unassembled WGS sequence"/>
</dbReference>
<feature type="region of interest" description="Disordered" evidence="1">
    <location>
        <begin position="1164"/>
        <end position="1198"/>
    </location>
</feature>